<dbReference type="AlphaFoldDB" id="A0A8C4P3N9"/>
<sequence>VGETEVQNLVIVLLQRLHFNAWDGVVEPLELVIPGHGRPRQRTWVPGHLAGDAVVAVEELLPEELVAGHGVPLPAHQRRGEHVYVVQVEEDLVEDAVREQGAAAARLHRVILPRRLQEKAGEAWAG</sequence>
<dbReference type="Proteomes" id="UP000694423">
    <property type="component" value="Unplaced"/>
</dbReference>
<accession>A0A8C4P3N9</accession>
<reference evidence="1" key="2">
    <citation type="submission" date="2025-09" db="UniProtKB">
        <authorList>
            <consortium name="Ensembl"/>
        </authorList>
    </citation>
    <scope>IDENTIFICATION</scope>
</reference>
<name>A0A8C4P3N9_DRONO</name>
<evidence type="ECO:0000313" key="1">
    <source>
        <dbReference type="Ensembl" id="ENSDNVP00000004429.1"/>
    </source>
</evidence>
<evidence type="ECO:0000313" key="2">
    <source>
        <dbReference type="Proteomes" id="UP000694423"/>
    </source>
</evidence>
<proteinExistence type="predicted"/>
<organism evidence="1 2">
    <name type="scientific">Dromaius novaehollandiae</name>
    <name type="common">Emu</name>
    <dbReference type="NCBI Taxonomy" id="8790"/>
    <lineage>
        <taxon>Eukaryota</taxon>
        <taxon>Metazoa</taxon>
        <taxon>Chordata</taxon>
        <taxon>Craniata</taxon>
        <taxon>Vertebrata</taxon>
        <taxon>Euteleostomi</taxon>
        <taxon>Archelosauria</taxon>
        <taxon>Archosauria</taxon>
        <taxon>Dinosauria</taxon>
        <taxon>Saurischia</taxon>
        <taxon>Theropoda</taxon>
        <taxon>Coelurosauria</taxon>
        <taxon>Aves</taxon>
        <taxon>Palaeognathae</taxon>
        <taxon>Casuariiformes</taxon>
        <taxon>Dromaiidae</taxon>
        <taxon>Dromaius</taxon>
    </lineage>
</organism>
<reference evidence="1" key="1">
    <citation type="submission" date="2025-08" db="UniProtKB">
        <authorList>
            <consortium name="Ensembl"/>
        </authorList>
    </citation>
    <scope>IDENTIFICATION</scope>
</reference>
<dbReference type="Ensembl" id="ENSDNVT00000005311.1">
    <property type="protein sequence ID" value="ENSDNVP00000004429.1"/>
    <property type="gene ID" value="ENSDNVG00000003145.1"/>
</dbReference>
<protein>
    <submittedName>
        <fullName evidence="1">Uncharacterized protein</fullName>
    </submittedName>
</protein>
<keyword evidence="2" id="KW-1185">Reference proteome</keyword>